<dbReference type="EMBL" id="BNJQ01000009">
    <property type="protein sequence ID" value="GHP05118.1"/>
    <property type="molecule type" value="Genomic_DNA"/>
</dbReference>
<keyword evidence="3" id="KW-0325">Glycoprotein</keyword>
<evidence type="ECO:0000313" key="6">
    <source>
        <dbReference type="Proteomes" id="UP000660262"/>
    </source>
</evidence>
<evidence type="ECO:0000256" key="4">
    <source>
        <dbReference type="SAM" id="MobiDB-lite"/>
    </source>
</evidence>
<proteinExistence type="predicted"/>
<dbReference type="AlphaFoldDB" id="A0A830HEE1"/>
<evidence type="ECO:0000313" key="5">
    <source>
        <dbReference type="EMBL" id="GHP05118.1"/>
    </source>
</evidence>
<comment type="caution">
    <text evidence="5">The sequence shown here is derived from an EMBL/GenBank/DDBJ whole genome shotgun (WGS) entry which is preliminary data.</text>
</comment>
<reference evidence="5" key="1">
    <citation type="submission" date="2020-10" db="EMBL/GenBank/DDBJ databases">
        <title>Unveiling of a novel bifunctional photoreceptor, Dualchrome1, isolated from a cosmopolitan green alga.</title>
        <authorList>
            <person name="Suzuki S."/>
            <person name="Kawachi M."/>
        </authorList>
    </citation>
    <scope>NUCLEOTIDE SEQUENCE</scope>
    <source>
        <strain evidence="5">NIES 2893</strain>
    </source>
</reference>
<feature type="region of interest" description="Disordered" evidence="4">
    <location>
        <begin position="59"/>
        <end position="82"/>
    </location>
</feature>
<dbReference type="Proteomes" id="UP000660262">
    <property type="component" value="Unassembled WGS sequence"/>
</dbReference>
<dbReference type="SUPFAM" id="SSF52058">
    <property type="entry name" value="L domain-like"/>
    <property type="match status" value="1"/>
</dbReference>
<gene>
    <name evidence="5" type="ORF">PPROV_000387000</name>
</gene>
<dbReference type="PANTHER" id="PTHR31018:SF3">
    <property type="entry name" value="RECEPTOR PROTEIN-TYROSINE KINASE"/>
    <property type="match status" value="1"/>
</dbReference>
<evidence type="ECO:0000256" key="1">
    <source>
        <dbReference type="ARBA" id="ARBA00004196"/>
    </source>
</evidence>
<evidence type="ECO:0008006" key="7">
    <source>
        <dbReference type="Google" id="ProtNLM"/>
    </source>
</evidence>
<evidence type="ECO:0000256" key="3">
    <source>
        <dbReference type="ARBA" id="ARBA00023180"/>
    </source>
</evidence>
<feature type="compositionally biased region" description="Basic and acidic residues" evidence="4">
    <location>
        <begin position="63"/>
        <end position="75"/>
    </location>
</feature>
<dbReference type="InterPro" id="IPR051648">
    <property type="entry name" value="CWI-Assembly_Regulator"/>
</dbReference>
<organism evidence="5 6">
    <name type="scientific">Pycnococcus provasolii</name>
    <dbReference type="NCBI Taxonomy" id="41880"/>
    <lineage>
        <taxon>Eukaryota</taxon>
        <taxon>Viridiplantae</taxon>
        <taxon>Chlorophyta</taxon>
        <taxon>Pseudoscourfieldiophyceae</taxon>
        <taxon>Pseudoscourfieldiales</taxon>
        <taxon>Pycnococcaceae</taxon>
        <taxon>Pycnococcus</taxon>
    </lineage>
</organism>
<feature type="region of interest" description="Disordered" evidence="4">
    <location>
        <begin position="98"/>
        <end position="118"/>
    </location>
</feature>
<accession>A0A830HEE1</accession>
<evidence type="ECO:0000256" key="2">
    <source>
        <dbReference type="ARBA" id="ARBA00022729"/>
    </source>
</evidence>
<comment type="subcellular location">
    <subcellularLocation>
        <location evidence="1">Cell envelope</location>
    </subcellularLocation>
</comment>
<sequence length="877" mass="95779">MRLSERKLYPYATSSILPPLRFPAPTDSLAVPKAADTAQHDFCLRNRANMTTSLARMNAKAALKREANRDRDRKSKQASKANFEAAAARAKAAAEAASLGAGDEAAKEEAKAGRRCPGDPYTKHDAAEHININNININDDDDNNNYETIITETLRILVLMPLLQPPPWWWRDLLRCRVLLLLISMPWWWLVFRSSRAGRTRETRFTPTESWMCRDPFGNTTNDTWPANNPQGFCTGTFDLSTDARVVQCVYLRGNLVASSDLVYVPWRLRVLAGNLTVEDNSLFQNLVEFDELAIITGNLKLVNNTNLRKIAGFSKLQCIGGRFILKDLPNLYDMSDAFQSLSVVADSIQGPPTDEIAFEISKTAIKDLLNFYSLMRVGAQLSLPFEILTDDYNPLAWRGQRMVIVDNPFLTTLDGLQNLYLIALPGDNNAKGSDFGGLIGDFGPCGFLSTESLKEGLPVGVAPLEPPNLVIFQRNRTYGLCHYPTDFIDQGNAGTYTSYPTFTDPNKGEGPCRPGIEVCTGSVRAINQGTWWWPPASNNYGFLIDGIGTFGNRNTNLMYRTCQVYQNGKPLYGLPPVPGLGGLAQSVLPQIRGNAYRSYVCAPTAMTILSNVVANQLGSYFELALASGLEDTLSSVASRVTVMAPTDYAIHRTFGGIGGMTFSVGGLLTANFDFARRVALYAVGFANQPLSGGGYKEARVREGAFGTEGFPKGGRLQPGLAIPTLDCALPDFACNRIFVFASKAADPVGPFSRMCNLVSRVVGDAELSLPGRAVGRGVQLKKCTDPPLLYGYAPWITNTTKGPDFAWVQREAHRDVNHSLPTAPPTAAWNADVSLPEYACANGVVYAVGELSEQALAPPRDGLRTQWLRGGAAAFP</sequence>
<keyword evidence="6" id="KW-1185">Reference proteome</keyword>
<protein>
    <recommendedName>
        <fullName evidence="7">Receptor L-domain domain-containing protein</fullName>
    </recommendedName>
</protein>
<name>A0A830HEE1_9CHLO</name>
<dbReference type="PANTHER" id="PTHR31018">
    <property type="entry name" value="SPORULATION-SPECIFIC PROTEIN-RELATED"/>
    <property type="match status" value="1"/>
</dbReference>
<keyword evidence="2" id="KW-0732">Signal</keyword>